<dbReference type="WBParaSite" id="PgB16_g017_t01">
    <property type="protein sequence ID" value="PgB16_g017_t01"/>
    <property type="gene ID" value="PgB16_g017"/>
</dbReference>
<dbReference type="AlphaFoldDB" id="A0A914ZRD2"/>
<feature type="region of interest" description="Disordered" evidence="1">
    <location>
        <begin position="241"/>
        <end position="265"/>
    </location>
</feature>
<evidence type="ECO:0000313" key="4">
    <source>
        <dbReference type="WBParaSite" id="PgB16_g017_t01"/>
    </source>
</evidence>
<keyword evidence="3" id="KW-1185">Reference proteome</keyword>
<accession>A0A914ZRD2</accession>
<organism evidence="3 4">
    <name type="scientific">Parascaris univalens</name>
    <name type="common">Nematode worm</name>
    <dbReference type="NCBI Taxonomy" id="6257"/>
    <lineage>
        <taxon>Eukaryota</taxon>
        <taxon>Metazoa</taxon>
        <taxon>Ecdysozoa</taxon>
        <taxon>Nematoda</taxon>
        <taxon>Chromadorea</taxon>
        <taxon>Rhabditida</taxon>
        <taxon>Spirurina</taxon>
        <taxon>Ascaridomorpha</taxon>
        <taxon>Ascaridoidea</taxon>
        <taxon>Ascarididae</taxon>
        <taxon>Parascaris</taxon>
    </lineage>
</organism>
<feature type="compositionally biased region" description="Polar residues" evidence="1">
    <location>
        <begin position="306"/>
        <end position="316"/>
    </location>
</feature>
<reference evidence="4" key="1">
    <citation type="submission" date="2022-11" db="UniProtKB">
        <authorList>
            <consortium name="WormBaseParasite"/>
        </authorList>
    </citation>
    <scope>IDENTIFICATION</scope>
</reference>
<dbReference type="InterPro" id="IPR054537">
    <property type="entry name" value="HECA_N"/>
</dbReference>
<name>A0A914ZRD2_PARUN</name>
<protein>
    <submittedName>
        <fullName evidence="4">Headcase protein</fullName>
    </submittedName>
</protein>
<dbReference type="PANTHER" id="PTHR13425">
    <property type="entry name" value="HEADCASE PROTEIN"/>
    <property type="match status" value="1"/>
</dbReference>
<evidence type="ECO:0000256" key="1">
    <source>
        <dbReference type="SAM" id="MobiDB-lite"/>
    </source>
</evidence>
<dbReference type="PANTHER" id="PTHR13425:SF3">
    <property type="entry name" value="HEADCASE PROTEIN HOMOLOG"/>
    <property type="match status" value="1"/>
</dbReference>
<feature type="compositionally biased region" description="Basic and acidic residues" evidence="1">
    <location>
        <begin position="241"/>
        <end position="250"/>
    </location>
</feature>
<dbReference type="InterPro" id="IPR026066">
    <property type="entry name" value="Headcase"/>
</dbReference>
<dbReference type="Proteomes" id="UP000887569">
    <property type="component" value="Unplaced"/>
</dbReference>
<proteinExistence type="predicted"/>
<evidence type="ECO:0000313" key="3">
    <source>
        <dbReference type="Proteomes" id="UP000887569"/>
    </source>
</evidence>
<dbReference type="Pfam" id="PF15353">
    <property type="entry name" value="HECA_N"/>
    <property type="match status" value="1"/>
</dbReference>
<feature type="region of interest" description="Disordered" evidence="1">
    <location>
        <begin position="293"/>
        <end position="316"/>
    </location>
</feature>
<feature type="domain" description="Headcase N-terminal" evidence="2">
    <location>
        <begin position="84"/>
        <end position="166"/>
    </location>
</feature>
<evidence type="ECO:0000259" key="2">
    <source>
        <dbReference type="Pfam" id="PF15353"/>
    </source>
</evidence>
<sequence length="429" mass="46851">MADQVTMRFQWRHSTIQNDFRSEGGRCWWCSALATYPTMTFTKRLIGQKARGTGSSKRDNELLVKKHGCPIPLKSGCLKGDPSPQSTNEGIKMECSNASCPFKEELMHIECFEAFENNLIKIMSGLGSARGWTNAQRRANLWDKKGLCLIQKFCRCACGLGLLRLDQAEKDAAVLKPRIPKTKKTKGKSLPTLNYNGPSTALLTGFKQSEKGEKKVPNDFPQYRWVLMDADPNSLTIAVRDSKRKSEHDASIGAGSNKAASEPRTFSSKQILDEMSKTGQGWCKNLNADVGGGRFPASEGLPHSASDASESMQQNQTRENDARRCIESLIDGTCLLVSDISTGGSPEQEQRPGTNKVEVDVASISLSPPETPSFCPGVAEAASEPYSKRSGDLSESHYKLFAGKSFCLGEMLLAEVSLAGALHIVIEMA</sequence>